<reference evidence="4 5" key="1">
    <citation type="journal article" date="2019" name="Nat. Ecol. Evol.">
        <title>Megaphylogeny resolves global patterns of mushroom evolution.</title>
        <authorList>
            <person name="Varga T."/>
            <person name="Krizsan K."/>
            <person name="Foldi C."/>
            <person name="Dima B."/>
            <person name="Sanchez-Garcia M."/>
            <person name="Sanchez-Ramirez S."/>
            <person name="Szollosi G.J."/>
            <person name="Szarkandi J.G."/>
            <person name="Papp V."/>
            <person name="Albert L."/>
            <person name="Andreopoulos W."/>
            <person name="Angelini C."/>
            <person name="Antonin V."/>
            <person name="Barry K.W."/>
            <person name="Bougher N.L."/>
            <person name="Buchanan P."/>
            <person name="Buyck B."/>
            <person name="Bense V."/>
            <person name="Catcheside P."/>
            <person name="Chovatia M."/>
            <person name="Cooper J."/>
            <person name="Damon W."/>
            <person name="Desjardin D."/>
            <person name="Finy P."/>
            <person name="Geml J."/>
            <person name="Haridas S."/>
            <person name="Hughes K."/>
            <person name="Justo A."/>
            <person name="Karasinski D."/>
            <person name="Kautmanova I."/>
            <person name="Kiss B."/>
            <person name="Kocsube S."/>
            <person name="Kotiranta H."/>
            <person name="LaButti K.M."/>
            <person name="Lechner B.E."/>
            <person name="Liimatainen K."/>
            <person name="Lipzen A."/>
            <person name="Lukacs Z."/>
            <person name="Mihaltcheva S."/>
            <person name="Morgado L.N."/>
            <person name="Niskanen T."/>
            <person name="Noordeloos M.E."/>
            <person name="Ohm R.A."/>
            <person name="Ortiz-Santana B."/>
            <person name="Ovrebo C."/>
            <person name="Racz N."/>
            <person name="Riley R."/>
            <person name="Savchenko A."/>
            <person name="Shiryaev A."/>
            <person name="Soop K."/>
            <person name="Spirin V."/>
            <person name="Szebenyi C."/>
            <person name="Tomsovsky M."/>
            <person name="Tulloss R.E."/>
            <person name="Uehling J."/>
            <person name="Grigoriev I.V."/>
            <person name="Vagvolgyi C."/>
            <person name="Papp T."/>
            <person name="Martin F.M."/>
            <person name="Miettinen O."/>
            <person name="Hibbett D.S."/>
            <person name="Nagy L.G."/>
        </authorList>
    </citation>
    <scope>NUCLEOTIDE SEQUENCE [LARGE SCALE GENOMIC DNA]</scope>
    <source>
        <strain evidence="4 5">CBS 962.96</strain>
    </source>
</reference>
<name>A0A4S8MKD9_DENBC</name>
<proteinExistence type="predicted"/>
<keyword evidence="5" id="KW-1185">Reference proteome</keyword>
<accession>A0A4S8MKD9</accession>
<evidence type="ECO:0000256" key="2">
    <source>
        <dbReference type="SAM" id="SignalP"/>
    </source>
</evidence>
<feature type="signal peptide" evidence="2">
    <location>
        <begin position="1"/>
        <end position="18"/>
    </location>
</feature>
<feature type="region of interest" description="Disordered" evidence="1">
    <location>
        <begin position="349"/>
        <end position="398"/>
    </location>
</feature>
<dbReference type="InterPro" id="IPR025165">
    <property type="entry name" value="DUF4100"/>
</dbReference>
<feature type="compositionally biased region" description="Polar residues" evidence="1">
    <location>
        <begin position="385"/>
        <end position="398"/>
    </location>
</feature>
<feature type="compositionally biased region" description="Basic and acidic residues" evidence="1">
    <location>
        <begin position="362"/>
        <end position="377"/>
    </location>
</feature>
<keyword evidence="2" id="KW-0732">Signal</keyword>
<evidence type="ECO:0000313" key="4">
    <source>
        <dbReference type="EMBL" id="THV03257.1"/>
    </source>
</evidence>
<evidence type="ECO:0000313" key="5">
    <source>
        <dbReference type="Proteomes" id="UP000297245"/>
    </source>
</evidence>
<dbReference type="Pfam" id="PF13352">
    <property type="entry name" value="DUF4100"/>
    <property type="match status" value="1"/>
</dbReference>
<dbReference type="AlphaFoldDB" id="A0A4S8MKD9"/>
<dbReference type="Proteomes" id="UP000297245">
    <property type="component" value="Unassembled WGS sequence"/>
</dbReference>
<feature type="chain" id="PRO_5020653232" description="DUF4100 domain-containing protein" evidence="2">
    <location>
        <begin position="19"/>
        <end position="398"/>
    </location>
</feature>
<sequence>MSTTALVCVLMPIPGALGAPVFNGDHASDFLVLVEQLGMQAGITDKDLLVEWIVCYPIIDIHDTIQWMKQFDPDEAKKTWEAATKCLKSLYTSRDKAPQVTCKDLENFLFTSSDNVDNYQIKFSKFSAPLIKNKKITKEERNYCFVTGLLNATLEWFHNQLDPKQRYVNSAPLVEDAVKVIKQQHDHNTIFYKPWTTSTDKTKHVRFDLDGQWIDPNEETDSSTQNKKESSNPSSSIDELAKHFKDIVINFLQAMIFRNYQEITREELQPSSVDNRILVLTLDENSHHTWVMLWDYRMKESMFSPQTYLPCRLQILMTYRHIRLCATEETLPKAQKPIEVVPPKNPINHEEGWKVLKPSNNKGKEREKDDVLMKDGTGKPGPSYHLTSTLSEKTQLML</sequence>
<dbReference type="OrthoDB" id="5535068at2759"/>
<protein>
    <recommendedName>
        <fullName evidence="3">DUF4100 domain-containing protein</fullName>
    </recommendedName>
</protein>
<organism evidence="4 5">
    <name type="scientific">Dendrothele bispora (strain CBS 962.96)</name>
    <dbReference type="NCBI Taxonomy" id="1314807"/>
    <lineage>
        <taxon>Eukaryota</taxon>
        <taxon>Fungi</taxon>
        <taxon>Dikarya</taxon>
        <taxon>Basidiomycota</taxon>
        <taxon>Agaricomycotina</taxon>
        <taxon>Agaricomycetes</taxon>
        <taxon>Agaricomycetidae</taxon>
        <taxon>Agaricales</taxon>
        <taxon>Agaricales incertae sedis</taxon>
        <taxon>Dendrothele</taxon>
    </lineage>
</organism>
<evidence type="ECO:0000256" key="1">
    <source>
        <dbReference type="SAM" id="MobiDB-lite"/>
    </source>
</evidence>
<gene>
    <name evidence="4" type="ORF">K435DRAFT_791964</name>
</gene>
<feature type="domain" description="DUF4100" evidence="3">
    <location>
        <begin position="332"/>
        <end position="395"/>
    </location>
</feature>
<dbReference type="EMBL" id="ML179069">
    <property type="protein sequence ID" value="THV03257.1"/>
    <property type="molecule type" value="Genomic_DNA"/>
</dbReference>
<evidence type="ECO:0000259" key="3">
    <source>
        <dbReference type="Pfam" id="PF13352"/>
    </source>
</evidence>
<feature type="region of interest" description="Disordered" evidence="1">
    <location>
        <begin position="213"/>
        <end position="236"/>
    </location>
</feature>